<evidence type="ECO:0000256" key="3">
    <source>
        <dbReference type="ARBA" id="ARBA00022723"/>
    </source>
</evidence>
<dbReference type="GO" id="GO:0051538">
    <property type="term" value="F:3 iron, 4 sulfur cluster binding"/>
    <property type="evidence" value="ECO:0007669"/>
    <property type="project" value="UniProtKB-KW"/>
</dbReference>
<evidence type="ECO:0000256" key="4">
    <source>
        <dbReference type="ARBA" id="ARBA00022982"/>
    </source>
</evidence>
<dbReference type="RefSeq" id="WP_078980201.1">
    <property type="nucleotide sequence ID" value="NZ_MWQN01000002.1"/>
</dbReference>
<gene>
    <name evidence="9" type="ORF">B4N89_33385</name>
</gene>
<dbReference type="InterPro" id="IPR051269">
    <property type="entry name" value="Fe-S_cluster_ET"/>
</dbReference>
<evidence type="ECO:0000256" key="6">
    <source>
        <dbReference type="ARBA" id="ARBA00023014"/>
    </source>
</evidence>
<dbReference type="OrthoDB" id="3215002at2"/>
<evidence type="ECO:0000256" key="2">
    <source>
        <dbReference type="ARBA" id="ARBA00022448"/>
    </source>
</evidence>
<name>A0A1T3NQI8_9ACTN</name>
<comment type="cofactor">
    <cofactor evidence="1">
        <name>[3Fe-4S] cluster</name>
        <dbReference type="ChEBI" id="CHEBI:21137"/>
    </cofactor>
</comment>
<dbReference type="AlphaFoldDB" id="A0A1T3NQI8"/>
<evidence type="ECO:0000256" key="8">
    <source>
        <dbReference type="RuleBase" id="RU368020"/>
    </source>
</evidence>
<keyword evidence="10" id="KW-1185">Reference proteome</keyword>
<protein>
    <recommendedName>
        <fullName evidence="8">Ferredoxin</fullName>
    </recommendedName>
</protein>
<dbReference type="GO" id="GO:0009055">
    <property type="term" value="F:electron transfer activity"/>
    <property type="evidence" value="ECO:0007669"/>
    <property type="project" value="UniProtKB-UniRule"/>
</dbReference>
<dbReference type="GO" id="GO:0005506">
    <property type="term" value="F:iron ion binding"/>
    <property type="evidence" value="ECO:0007669"/>
    <property type="project" value="UniProtKB-UniRule"/>
</dbReference>
<keyword evidence="3 8" id="KW-0479">Metal-binding</keyword>
<keyword evidence="4 8" id="KW-0249">Electron transport</keyword>
<evidence type="ECO:0000313" key="9">
    <source>
        <dbReference type="EMBL" id="OPC79000.1"/>
    </source>
</evidence>
<organism evidence="9 10">
    <name type="scientific">Embleya scabrispora</name>
    <dbReference type="NCBI Taxonomy" id="159449"/>
    <lineage>
        <taxon>Bacteria</taxon>
        <taxon>Bacillati</taxon>
        <taxon>Actinomycetota</taxon>
        <taxon>Actinomycetes</taxon>
        <taxon>Kitasatosporales</taxon>
        <taxon>Streptomycetaceae</taxon>
        <taxon>Embleya</taxon>
    </lineage>
</organism>
<evidence type="ECO:0000256" key="5">
    <source>
        <dbReference type="ARBA" id="ARBA00023004"/>
    </source>
</evidence>
<dbReference type="PANTHER" id="PTHR36923">
    <property type="entry name" value="FERREDOXIN"/>
    <property type="match status" value="1"/>
</dbReference>
<dbReference type="SUPFAM" id="SSF54862">
    <property type="entry name" value="4Fe-4S ferredoxins"/>
    <property type="match status" value="1"/>
</dbReference>
<dbReference type="STRING" id="159449.B4N89_33385"/>
<dbReference type="Pfam" id="PF13459">
    <property type="entry name" value="Fer4_15"/>
    <property type="match status" value="1"/>
</dbReference>
<keyword evidence="6 8" id="KW-0411">Iron-sulfur</keyword>
<comment type="caution">
    <text evidence="9">The sequence shown here is derived from an EMBL/GenBank/DDBJ whole genome shotgun (WGS) entry which is preliminary data.</text>
</comment>
<sequence>MRITVDMNLCESHGQCVFAAPDVFSFDDDDFLVYEAQPSDALRAHVRTAVSMCPARAISITDECASGLSS</sequence>
<dbReference type="PRINTS" id="PR00352">
    <property type="entry name" value="3FE4SFRDOXIN"/>
</dbReference>
<dbReference type="EMBL" id="MWQN01000002">
    <property type="protein sequence ID" value="OPC79000.1"/>
    <property type="molecule type" value="Genomic_DNA"/>
</dbReference>
<accession>A0A1T3NQI8</accession>
<proteinExistence type="predicted"/>
<dbReference type="Proteomes" id="UP000190037">
    <property type="component" value="Unassembled WGS sequence"/>
</dbReference>
<dbReference type="Gene3D" id="3.30.70.20">
    <property type="match status" value="1"/>
</dbReference>
<keyword evidence="2 8" id="KW-0813">Transport</keyword>
<evidence type="ECO:0000256" key="1">
    <source>
        <dbReference type="ARBA" id="ARBA00001927"/>
    </source>
</evidence>
<reference evidence="9 10" key="1">
    <citation type="submission" date="2017-03" db="EMBL/GenBank/DDBJ databases">
        <title>Draft genome sequence of Streptomyces scabrisporus NF3, endophyte isolated from Amphipterygium adstringens.</title>
        <authorList>
            <person name="Vazquez M."/>
            <person name="Ceapa C.D."/>
            <person name="Rodriguez Luna D."/>
            <person name="Sanchez Esquivel S."/>
        </authorList>
    </citation>
    <scope>NUCLEOTIDE SEQUENCE [LARGE SCALE GENOMIC DNA]</scope>
    <source>
        <strain evidence="9 10">NF3</strain>
    </source>
</reference>
<keyword evidence="5 8" id="KW-0408">Iron</keyword>
<comment type="function">
    <text evidence="8">Ferredoxins are iron-sulfur proteins that transfer electrons in a wide variety of metabolic reactions.</text>
</comment>
<dbReference type="PANTHER" id="PTHR36923:SF3">
    <property type="entry name" value="FERREDOXIN"/>
    <property type="match status" value="1"/>
</dbReference>
<evidence type="ECO:0000313" key="10">
    <source>
        <dbReference type="Proteomes" id="UP000190037"/>
    </source>
</evidence>
<keyword evidence="7" id="KW-0003">3Fe-4S</keyword>
<evidence type="ECO:0000256" key="7">
    <source>
        <dbReference type="ARBA" id="ARBA00023291"/>
    </source>
</evidence>
<dbReference type="InterPro" id="IPR001080">
    <property type="entry name" value="3Fe4S_ferredoxin"/>
</dbReference>